<dbReference type="Proteomes" id="UP000267448">
    <property type="component" value="Unassembled WGS sequence"/>
</dbReference>
<evidence type="ECO:0000259" key="1">
    <source>
        <dbReference type="PROSITE" id="PS51671"/>
    </source>
</evidence>
<dbReference type="NCBIfam" id="NF008362">
    <property type="entry name" value="PRK11152.1"/>
    <property type="match status" value="1"/>
</dbReference>
<dbReference type="Gene3D" id="3.30.70.260">
    <property type="match status" value="1"/>
</dbReference>
<dbReference type="EMBL" id="RXNU01000014">
    <property type="protein sequence ID" value="RTR37180.1"/>
    <property type="molecule type" value="Genomic_DNA"/>
</dbReference>
<sequence length="86" mass="9896">MIYTLTLTLAQRPEVLERVLRVVRHRGFKVTRMNMQLEDSKIASLDMVVESERAIELLTNQLEKLIDVIQCRALTLEPVTAEKVTS</sequence>
<proteinExistence type="predicted"/>
<dbReference type="GO" id="GO:0003984">
    <property type="term" value="F:acetolactate synthase activity"/>
    <property type="evidence" value="ECO:0007669"/>
    <property type="project" value="UniProtKB-EC"/>
</dbReference>
<evidence type="ECO:0000313" key="2">
    <source>
        <dbReference type="EMBL" id="RTR37180.1"/>
    </source>
</evidence>
<reference evidence="2 3" key="1">
    <citation type="submission" date="2018-12" db="EMBL/GenBank/DDBJ databases">
        <authorList>
            <person name="Yu L."/>
        </authorList>
    </citation>
    <scope>NUCLEOTIDE SEQUENCE [LARGE SCALE GENOMIC DNA]</scope>
    <source>
        <strain evidence="2 3">HAW-EB2</strain>
    </source>
</reference>
<dbReference type="EC" id="2.2.1.6" evidence="2"/>
<dbReference type="InterPro" id="IPR045865">
    <property type="entry name" value="ACT-like_dom_sf"/>
</dbReference>
<dbReference type="PROSITE" id="PS51671">
    <property type="entry name" value="ACT"/>
    <property type="match status" value="1"/>
</dbReference>
<keyword evidence="2" id="KW-0808">Transferase</keyword>
<comment type="caution">
    <text evidence="2">The sequence shown here is derived from an EMBL/GenBank/DDBJ whole genome shotgun (WGS) entry which is preliminary data.</text>
</comment>
<gene>
    <name evidence="2" type="ORF">EKG38_19795</name>
</gene>
<evidence type="ECO:0000313" key="3">
    <source>
        <dbReference type="Proteomes" id="UP000267448"/>
    </source>
</evidence>
<dbReference type="Pfam" id="PF13710">
    <property type="entry name" value="ACT_5"/>
    <property type="match status" value="1"/>
</dbReference>
<dbReference type="SUPFAM" id="SSF55021">
    <property type="entry name" value="ACT-like"/>
    <property type="match status" value="1"/>
</dbReference>
<dbReference type="OrthoDB" id="6198158at2"/>
<feature type="domain" description="ACT" evidence="1">
    <location>
        <begin position="4"/>
        <end position="81"/>
    </location>
</feature>
<dbReference type="AlphaFoldDB" id="A0A431WNN3"/>
<organism evidence="2 3">
    <name type="scientific">Shewanella canadensis</name>
    <dbReference type="NCBI Taxonomy" id="271096"/>
    <lineage>
        <taxon>Bacteria</taxon>
        <taxon>Pseudomonadati</taxon>
        <taxon>Pseudomonadota</taxon>
        <taxon>Gammaproteobacteria</taxon>
        <taxon>Alteromonadales</taxon>
        <taxon>Shewanellaceae</taxon>
        <taxon>Shewanella</taxon>
    </lineage>
</organism>
<name>A0A431WNN3_9GAMM</name>
<protein>
    <submittedName>
        <fullName evidence="2">Acetolactate synthase 2 small subunit</fullName>
        <ecNumber evidence="2">2.2.1.6</ecNumber>
    </submittedName>
</protein>
<keyword evidence="3" id="KW-1185">Reference proteome</keyword>
<accession>A0A431WNN3</accession>
<dbReference type="RefSeq" id="WP_126522296.1">
    <property type="nucleotide sequence ID" value="NZ_RXNU01000014.1"/>
</dbReference>
<dbReference type="InterPro" id="IPR002912">
    <property type="entry name" value="ACT_dom"/>
</dbReference>